<dbReference type="KEGG" id="foo:CGC45_03100"/>
<keyword evidence="2" id="KW-0489">Methyltransferase</keyword>
<feature type="domain" description="Methyltransferase type 11" evidence="1">
    <location>
        <begin position="36"/>
        <end position="78"/>
    </location>
</feature>
<sequence length="266" mass="31440">MKMLNIACGSKYHKDWINIDFDARSKGVKKVNILNGLPFETNYINVIYISHFLEHLNQDQADFVLKESFRVLKENGIIRLVVPDLENVCQEYLRILNLVTQDKKYEKNYEWITVELLDQLVRNKRGGRMGNMFSKVSQTKDKYIANYILERTGDDLLKESKPSRRKITYDKIKNKLLYSYLKLVRLLVPKDLRDLVFVNTSIGERHQWMYDKYSLSKKLFDLGFKNIEIKSYNESSIVNFNNYFLDIKKDGLPYKGMGSLYIEAKK</sequence>
<name>A0A345JQP2_9GAMM</name>
<proteinExistence type="predicted"/>
<dbReference type="EMBL" id="CP022375">
    <property type="protein sequence ID" value="AXH29638.1"/>
    <property type="molecule type" value="Genomic_DNA"/>
</dbReference>
<dbReference type="Gene3D" id="3.40.50.150">
    <property type="entry name" value="Vaccinia Virus protein VP39"/>
    <property type="match status" value="1"/>
</dbReference>
<gene>
    <name evidence="2" type="ORF">CGC43_03110</name>
</gene>
<dbReference type="AlphaFoldDB" id="A0A345JQP2"/>
<keyword evidence="2" id="KW-0808">Transferase</keyword>
<dbReference type="GO" id="GO:0008757">
    <property type="term" value="F:S-adenosylmethionine-dependent methyltransferase activity"/>
    <property type="evidence" value="ECO:0007669"/>
    <property type="project" value="InterPro"/>
</dbReference>
<reference evidence="2 3" key="1">
    <citation type="submission" date="2017-07" db="EMBL/GenBank/DDBJ databases">
        <title>Complete genome sequences and comparative analysis of the novel pathogen Francisella opportunistica.</title>
        <authorList>
            <person name="Dietrich E.A."/>
            <person name="Kingry L.C."/>
            <person name="Petersen J.M."/>
        </authorList>
    </citation>
    <scope>NUCLEOTIDE SEQUENCE [LARGE SCALE GENOMIC DNA]</scope>
    <source>
        <strain evidence="2 3">14-2155</strain>
    </source>
</reference>
<accession>A0A345JQP2</accession>
<organism evidence="2 3">
    <name type="scientific">Francisella opportunistica</name>
    <dbReference type="NCBI Taxonomy" id="2016517"/>
    <lineage>
        <taxon>Bacteria</taxon>
        <taxon>Pseudomonadati</taxon>
        <taxon>Pseudomonadota</taxon>
        <taxon>Gammaproteobacteria</taxon>
        <taxon>Thiotrichales</taxon>
        <taxon>Francisellaceae</taxon>
        <taxon>Francisella</taxon>
    </lineage>
</organism>
<dbReference type="SUPFAM" id="SSF53335">
    <property type="entry name" value="S-adenosyl-L-methionine-dependent methyltransferases"/>
    <property type="match status" value="1"/>
</dbReference>
<keyword evidence="3" id="KW-1185">Reference proteome</keyword>
<evidence type="ECO:0000259" key="1">
    <source>
        <dbReference type="Pfam" id="PF08241"/>
    </source>
</evidence>
<dbReference type="InterPro" id="IPR029063">
    <property type="entry name" value="SAM-dependent_MTases_sf"/>
</dbReference>
<evidence type="ECO:0000313" key="2">
    <source>
        <dbReference type="EMBL" id="AXH29638.1"/>
    </source>
</evidence>
<dbReference type="OrthoDB" id="9815644at2"/>
<evidence type="ECO:0000313" key="3">
    <source>
        <dbReference type="Proteomes" id="UP000253862"/>
    </source>
</evidence>
<protein>
    <submittedName>
        <fullName evidence="2">Methyltransferase domain-containing protein</fullName>
    </submittedName>
</protein>
<dbReference type="InterPro" id="IPR013216">
    <property type="entry name" value="Methyltransf_11"/>
</dbReference>
<dbReference type="Proteomes" id="UP000253862">
    <property type="component" value="Chromosome"/>
</dbReference>
<dbReference type="RefSeq" id="WP_071628920.1">
    <property type="nucleotide sequence ID" value="NZ_CP022375.1"/>
</dbReference>
<dbReference type="GO" id="GO:0032259">
    <property type="term" value="P:methylation"/>
    <property type="evidence" value="ECO:0007669"/>
    <property type="project" value="UniProtKB-KW"/>
</dbReference>
<dbReference type="Pfam" id="PF08241">
    <property type="entry name" value="Methyltransf_11"/>
    <property type="match status" value="1"/>
</dbReference>